<keyword evidence="3 5" id="KW-0663">Pyridoxal phosphate</keyword>
<dbReference type="Pfam" id="PF00842">
    <property type="entry name" value="Ala_racemase_C"/>
    <property type="match status" value="1"/>
</dbReference>
<dbReference type="RefSeq" id="WP_169699779.1">
    <property type="nucleotide sequence ID" value="NZ_LS974202.1"/>
</dbReference>
<dbReference type="SUPFAM" id="SSF51419">
    <property type="entry name" value="PLP-binding barrel"/>
    <property type="match status" value="1"/>
</dbReference>
<dbReference type="GO" id="GO:0008784">
    <property type="term" value="F:alanine racemase activity"/>
    <property type="evidence" value="ECO:0007669"/>
    <property type="project" value="UniProtKB-UniRule"/>
</dbReference>
<feature type="domain" description="Alanine racemase C-terminal" evidence="8">
    <location>
        <begin position="240"/>
        <end position="369"/>
    </location>
</feature>
<keyword evidence="4 5" id="KW-0413">Isomerase</keyword>
<dbReference type="Gene3D" id="3.20.20.10">
    <property type="entry name" value="Alanine racemase"/>
    <property type="match status" value="1"/>
</dbReference>
<evidence type="ECO:0000256" key="7">
    <source>
        <dbReference type="PIRSR" id="PIRSR600821-52"/>
    </source>
</evidence>
<evidence type="ECO:0000256" key="5">
    <source>
        <dbReference type="HAMAP-Rule" id="MF_01201"/>
    </source>
</evidence>
<dbReference type="Proteomes" id="UP000250796">
    <property type="component" value="Chromosome MESINF"/>
</dbReference>
<evidence type="ECO:0000256" key="4">
    <source>
        <dbReference type="ARBA" id="ARBA00023235"/>
    </source>
</evidence>
<dbReference type="Pfam" id="PF01168">
    <property type="entry name" value="Ala_racemase_N"/>
    <property type="match status" value="1"/>
</dbReference>
<evidence type="ECO:0000259" key="8">
    <source>
        <dbReference type="SMART" id="SM01005"/>
    </source>
</evidence>
<dbReference type="EMBL" id="LS974202">
    <property type="protein sequence ID" value="SSC13654.1"/>
    <property type="molecule type" value="Genomic_DNA"/>
</dbReference>
<dbReference type="EC" id="5.1.1.1" evidence="5"/>
<protein>
    <recommendedName>
        <fullName evidence="5">Alanine racemase</fullName>
        <ecNumber evidence="5">5.1.1.1</ecNumber>
    </recommendedName>
</protein>
<dbReference type="InterPro" id="IPR011079">
    <property type="entry name" value="Ala_racemase_C"/>
</dbReference>
<feature type="modified residue" description="N6-(pyridoxal phosphate)lysine" evidence="5 6">
    <location>
        <position position="36"/>
    </location>
</feature>
<evidence type="ECO:0000256" key="1">
    <source>
        <dbReference type="ARBA" id="ARBA00000316"/>
    </source>
</evidence>
<dbReference type="InterPro" id="IPR029066">
    <property type="entry name" value="PLP-binding_barrel"/>
</dbReference>
<evidence type="ECO:0000256" key="6">
    <source>
        <dbReference type="PIRSR" id="PIRSR600821-50"/>
    </source>
</evidence>
<gene>
    <name evidence="9" type="primary">alr</name>
    <name evidence="9" type="ORF">MESINF_2214</name>
</gene>
<sequence>MNSRKTFAAIDLEAYRYNLRYLTSKACPAKVMAVVKADGYGHGAVQLARVAQEEGVEYLAVAFLEEGLRLREAGIKIPILVLNYVEPSSFEAAFENNLTLTIVSHEQLKAIEASMKSGTAMNSAFHIVVDTGMRRLGLEWRESLNLLKASIDIGLNVEGAYTHFATADEKGSGFVAEQLKAFLSFLNQAERITKKTLLKHISNSAGIMYIDNSYFDYVRAGIASYGLQPSSQRDENLRPVLQWKTCISFVKKIYPGYGVGYGQTFVADREMTVATIPVGYADGYNRHLSNRGFVIISGRRCPVLGRVCMDQFVVDVTHLDHSPKVGDEVVLIGSQGNESISAEEMAEWNGTINYEVTCAISSRVPRLYMKGENI</sequence>
<dbReference type="NCBIfam" id="TIGR00492">
    <property type="entry name" value="alr"/>
    <property type="match status" value="1"/>
</dbReference>
<dbReference type="SUPFAM" id="SSF50621">
    <property type="entry name" value="Alanine racemase C-terminal domain-like"/>
    <property type="match status" value="1"/>
</dbReference>
<dbReference type="PROSITE" id="PS00395">
    <property type="entry name" value="ALANINE_RACEMASE"/>
    <property type="match status" value="1"/>
</dbReference>
<dbReference type="FunFam" id="3.20.20.10:FF:000002">
    <property type="entry name" value="Alanine racemase"/>
    <property type="match status" value="1"/>
</dbReference>
<dbReference type="UniPathway" id="UPA00042">
    <property type="reaction ID" value="UER00497"/>
</dbReference>
<comment type="function">
    <text evidence="5">Catalyzes the interconversion of L-alanine and D-alanine. May also act on other amino acids.</text>
</comment>
<comment type="pathway">
    <text evidence="5">Amino-acid biosynthesis; D-alanine biosynthesis; D-alanine from L-alanine: step 1/1.</text>
</comment>
<feature type="binding site" evidence="5 7">
    <location>
        <position position="309"/>
    </location>
    <ligand>
        <name>substrate</name>
    </ligand>
</feature>
<name>A0A7Z7LGE5_9BACT</name>
<dbReference type="HAMAP" id="MF_01201">
    <property type="entry name" value="Ala_racemase"/>
    <property type="match status" value="1"/>
</dbReference>
<dbReference type="CDD" id="cd00430">
    <property type="entry name" value="PLPDE_III_AR"/>
    <property type="match status" value="1"/>
</dbReference>
<feature type="active site" description="Proton acceptor; specific for D-alanine" evidence="5">
    <location>
        <position position="36"/>
    </location>
</feature>
<dbReference type="InterPro" id="IPR009006">
    <property type="entry name" value="Ala_racemase/Decarboxylase_C"/>
</dbReference>
<feature type="active site" description="Proton acceptor; specific for L-alanine" evidence="5">
    <location>
        <position position="261"/>
    </location>
</feature>
<dbReference type="PRINTS" id="PR00992">
    <property type="entry name" value="ALARACEMASE"/>
</dbReference>
<dbReference type="PANTHER" id="PTHR30511:SF0">
    <property type="entry name" value="ALANINE RACEMASE, CATABOLIC-RELATED"/>
    <property type="match status" value="1"/>
</dbReference>
<keyword evidence="10" id="KW-1185">Reference proteome</keyword>
<evidence type="ECO:0000313" key="10">
    <source>
        <dbReference type="Proteomes" id="UP000250796"/>
    </source>
</evidence>
<dbReference type="InterPro" id="IPR000821">
    <property type="entry name" value="Ala_racemase"/>
</dbReference>
<evidence type="ECO:0000256" key="2">
    <source>
        <dbReference type="ARBA" id="ARBA00001933"/>
    </source>
</evidence>
<evidence type="ECO:0000313" key="9">
    <source>
        <dbReference type="EMBL" id="SSC13654.1"/>
    </source>
</evidence>
<organism evidence="9 10">
    <name type="scientific">Mesotoga infera</name>
    <dbReference type="NCBI Taxonomy" id="1236046"/>
    <lineage>
        <taxon>Bacteria</taxon>
        <taxon>Thermotogati</taxon>
        <taxon>Thermotogota</taxon>
        <taxon>Thermotogae</taxon>
        <taxon>Kosmotogales</taxon>
        <taxon>Kosmotogaceae</taxon>
        <taxon>Mesotoga</taxon>
    </lineage>
</organism>
<dbReference type="PANTHER" id="PTHR30511">
    <property type="entry name" value="ALANINE RACEMASE"/>
    <property type="match status" value="1"/>
</dbReference>
<proteinExistence type="inferred from homology"/>
<evidence type="ECO:0000256" key="3">
    <source>
        <dbReference type="ARBA" id="ARBA00022898"/>
    </source>
</evidence>
<dbReference type="AlphaFoldDB" id="A0A7Z7LGE5"/>
<dbReference type="GO" id="GO:0030632">
    <property type="term" value="P:D-alanine biosynthetic process"/>
    <property type="evidence" value="ECO:0007669"/>
    <property type="project" value="UniProtKB-UniRule"/>
</dbReference>
<accession>A0A7Z7LGE5</accession>
<dbReference type="GO" id="GO:0030170">
    <property type="term" value="F:pyridoxal phosphate binding"/>
    <property type="evidence" value="ECO:0007669"/>
    <property type="project" value="UniProtKB-UniRule"/>
</dbReference>
<reference evidence="9 10" key="1">
    <citation type="submission" date="2017-01" db="EMBL/GenBank/DDBJ databases">
        <authorList>
            <person name="Erauso G."/>
        </authorList>
    </citation>
    <scope>NUCLEOTIDE SEQUENCE [LARGE SCALE GENOMIC DNA]</scope>
    <source>
        <strain evidence="9">MESINF1</strain>
    </source>
</reference>
<dbReference type="GO" id="GO:0005829">
    <property type="term" value="C:cytosol"/>
    <property type="evidence" value="ECO:0007669"/>
    <property type="project" value="TreeGrafter"/>
</dbReference>
<dbReference type="SMART" id="SM01005">
    <property type="entry name" value="Ala_racemase_C"/>
    <property type="match status" value="1"/>
</dbReference>
<dbReference type="InterPro" id="IPR001608">
    <property type="entry name" value="Ala_racemase_N"/>
</dbReference>
<feature type="binding site" evidence="5 7">
    <location>
        <position position="135"/>
    </location>
    <ligand>
        <name>substrate</name>
    </ligand>
</feature>
<dbReference type="KEGG" id="minf:MESINF_2214"/>
<dbReference type="InterPro" id="IPR020622">
    <property type="entry name" value="Ala_racemase_pyridoxalP-BS"/>
</dbReference>
<comment type="similarity">
    <text evidence="5">Belongs to the alanine racemase family.</text>
</comment>
<dbReference type="Gene3D" id="2.40.37.10">
    <property type="entry name" value="Lyase, Ornithine Decarboxylase, Chain A, domain 1"/>
    <property type="match status" value="1"/>
</dbReference>
<comment type="cofactor">
    <cofactor evidence="2 5 6">
        <name>pyridoxal 5'-phosphate</name>
        <dbReference type="ChEBI" id="CHEBI:597326"/>
    </cofactor>
</comment>
<comment type="catalytic activity">
    <reaction evidence="1 5">
        <text>L-alanine = D-alanine</text>
        <dbReference type="Rhea" id="RHEA:20249"/>
        <dbReference type="ChEBI" id="CHEBI:57416"/>
        <dbReference type="ChEBI" id="CHEBI:57972"/>
        <dbReference type="EC" id="5.1.1.1"/>
    </reaction>
</comment>
<dbReference type="FunFam" id="2.40.37.10:FF:000006">
    <property type="entry name" value="Alanine racemase"/>
    <property type="match status" value="1"/>
</dbReference>